<dbReference type="Pfam" id="PF00027">
    <property type="entry name" value="cNMP_binding"/>
    <property type="match status" value="1"/>
</dbReference>
<dbReference type="Proteomes" id="UP001224644">
    <property type="component" value="Unassembled WGS sequence"/>
</dbReference>
<dbReference type="InterPro" id="IPR014710">
    <property type="entry name" value="RmlC-like_jellyroll"/>
</dbReference>
<evidence type="ECO:0000259" key="2">
    <source>
        <dbReference type="PROSITE" id="PS50042"/>
    </source>
</evidence>
<dbReference type="SUPFAM" id="SSF51206">
    <property type="entry name" value="cAMP-binding domain-like"/>
    <property type="match status" value="1"/>
</dbReference>
<reference evidence="4" key="1">
    <citation type="journal article" date="2019" name="Int. J. Syst. Evol. Microbiol.">
        <title>The Global Catalogue of Microorganisms (GCM) 10K type strain sequencing project: providing services to taxonomists for standard genome sequencing and annotation.</title>
        <authorList>
            <consortium name="The Broad Institute Genomics Platform"/>
            <consortium name="The Broad Institute Genome Sequencing Center for Infectious Disease"/>
            <person name="Wu L."/>
            <person name="Ma J."/>
        </authorList>
    </citation>
    <scope>NUCLEOTIDE SEQUENCE [LARGE SCALE GENOMIC DNA]</scope>
    <source>
        <strain evidence="4">CECT 7069</strain>
    </source>
</reference>
<dbReference type="InterPro" id="IPR018490">
    <property type="entry name" value="cNMP-bd_dom_sf"/>
</dbReference>
<dbReference type="Gene3D" id="2.60.120.10">
    <property type="entry name" value="Jelly Rolls"/>
    <property type="match status" value="1"/>
</dbReference>
<accession>A0ABT8BD91</accession>
<feature type="region of interest" description="Disordered" evidence="1">
    <location>
        <begin position="149"/>
        <end position="173"/>
    </location>
</feature>
<evidence type="ECO:0000313" key="3">
    <source>
        <dbReference type="EMBL" id="MDN3589858.1"/>
    </source>
</evidence>
<proteinExistence type="predicted"/>
<evidence type="ECO:0000256" key="1">
    <source>
        <dbReference type="SAM" id="MobiDB-lite"/>
    </source>
</evidence>
<organism evidence="3 4">
    <name type="scientific">Methylobacterium adhaesivum</name>
    <dbReference type="NCBI Taxonomy" id="333297"/>
    <lineage>
        <taxon>Bacteria</taxon>
        <taxon>Pseudomonadati</taxon>
        <taxon>Pseudomonadota</taxon>
        <taxon>Alphaproteobacteria</taxon>
        <taxon>Hyphomicrobiales</taxon>
        <taxon>Methylobacteriaceae</taxon>
        <taxon>Methylobacterium</taxon>
    </lineage>
</organism>
<dbReference type="CDD" id="cd00038">
    <property type="entry name" value="CAP_ED"/>
    <property type="match status" value="1"/>
</dbReference>
<comment type="caution">
    <text evidence="3">The sequence shown here is derived from an EMBL/GenBank/DDBJ whole genome shotgun (WGS) entry which is preliminary data.</text>
</comment>
<gene>
    <name evidence="3" type="ORF">QWZ12_04450</name>
</gene>
<dbReference type="InterPro" id="IPR000595">
    <property type="entry name" value="cNMP-bd_dom"/>
</dbReference>
<dbReference type="EMBL" id="JAUFPX010000002">
    <property type="protein sequence ID" value="MDN3589858.1"/>
    <property type="molecule type" value="Genomic_DNA"/>
</dbReference>
<protein>
    <submittedName>
        <fullName evidence="3">Crp/Fnr family transcriptional regulator</fullName>
    </submittedName>
</protein>
<name>A0ABT8BD91_9HYPH</name>
<evidence type="ECO:0000313" key="4">
    <source>
        <dbReference type="Proteomes" id="UP001224644"/>
    </source>
</evidence>
<dbReference type="SMART" id="SM00100">
    <property type="entry name" value="cNMP"/>
    <property type="match status" value="1"/>
</dbReference>
<sequence length="173" mass="18162">MRLDDDIAILLRTPLFGFLGQDVLRLLSFAAERRSLAPGEQLFARGDASNGGFVVLSGTLALAPRVAGGETVTVGPSTVIGRLALILPGERPTDAHAVTAAEVLRIPPLVLRRVLAEFPKAAQAIHDELANDLTGLARDLDGVRTRLEAAAPRTRSVPETESVVQGDSAGGLL</sequence>
<dbReference type="PROSITE" id="PS50042">
    <property type="entry name" value="CNMP_BINDING_3"/>
    <property type="match status" value="1"/>
</dbReference>
<keyword evidence="4" id="KW-1185">Reference proteome</keyword>
<feature type="domain" description="Cyclic nucleotide-binding" evidence="2">
    <location>
        <begin position="15"/>
        <end position="132"/>
    </location>
</feature>
<dbReference type="RefSeq" id="WP_238221202.1">
    <property type="nucleotide sequence ID" value="NZ_BPQD01000001.1"/>
</dbReference>